<proteinExistence type="predicted"/>
<keyword evidence="7" id="KW-0156">Chromatin regulator</keyword>
<evidence type="ECO:0000256" key="13">
    <source>
        <dbReference type="SAM" id="MobiDB-lite"/>
    </source>
</evidence>
<dbReference type="GO" id="GO:0005634">
    <property type="term" value="C:nucleus"/>
    <property type="evidence" value="ECO:0007669"/>
    <property type="project" value="UniProtKB-SubCell"/>
</dbReference>
<dbReference type="InterPro" id="IPR013178">
    <property type="entry name" value="Histone_AcTrfase_Rtt109/CBP"/>
</dbReference>
<dbReference type="AlphaFoldDB" id="A0A9X0CJP3"/>
<dbReference type="SMART" id="SM00551">
    <property type="entry name" value="ZnF_TAZ"/>
    <property type="match status" value="1"/>
</dbReference>
<evidence type="ECO:0000256" key="5">
    <source>
        <dbReference type="ARBA" id="ARBA00022771"/>
    </source>
</evidence>
<keyword evidence="4 12" id="KW-0479">Metal-binding</keyword>
<dbReference type="SUPFAM" id="SSF57933">
    <property type="entry name" value="TAZ domain"/>
    <property type="match status" value="1"/>
</dbReference>
<evidence type="ECO:0000256" key="6">
    <source>
        <dbReference type="ARBA" id="ARBA00022833"/>
    </source>
</evidence>
<sequence length="162" mass="18698">MEIPVASRKNDKGGYRCSECKQGGKEPTQLTALEERRLKIRLCIQVLVHATHCRGINCTQCSCAKMKRVVEHTKTCKRKTGGGCRICQELIKLCCYHAKHCLERECFVPFCRHIKLKLRQQQTQQRFTHTPPTPQIPTETLLPNVRQPPTTEMESQEFPHEL</sequence>
<dbReference type="GO" id="GO:0045944">
    <property type="term" value="P:positive regulation of transcription by RNA polymerase II"/>
    <property type="evidence" value="ECO:0007669"/>
    <property type="project" value="TreeGrafter"/>
</dbReference>
<keyword evidence="8" id="KW-0805">Transcription regulation</keyword>
<evidence type="ECO:0000256" key="2">
    <source>
        <dbReference type="ARBA" id="ARBA00013184"/>
    </source>
</evidence>
<keyword evidence="16" id="KW-1185">Reference proteome</keyword>
<evidence type="ECO:0000259" key="14">
    <source>
        <dbReference type="PROSITE" id="PS50134"/>
    </source>
</evidence>
<comment type="subcellular location">
    <subcellularLocation>
        <location evidence="1">Nucleus</location>
    </subcellularLocation>
</comment>
<dbReference type="Proteomes" id="UP001163046">
    <property type="component" value="Unassembled WGS sequence"/>
</dbReference>
<dbReference type="GO" id="GO:0003713">
    <property type="term" value="F:transcription coactivator activity"/>
    <property type="evidence" value="ECO:0007669"/>
    <property type="project" value="TreeGrafter"/>
</dbReference>
<name>A0A9X0CJP3_9CNID</name>
<evidence type="ECO:0000256" key="12">
    <source>
        <dbReference type="PROSITE-ProRule" id="PRU00203"/>
    </source>
</evidence>
<feature type="domain" description="TAZ-type" evidence="14">
    <location>
        <begin position="33"/>
        <end position="114"/>
    </location>
</feature>
<dbReference type="PANTHER" id="PTHR13808:SF1">
    <property type="entry name" value="HISTONE ACETYLTRANSFERASE"/>
    <property type="match status" value="1"/>
</dbReference>
<evidence type="ECO:0000256" key="3">
    <source>
        <dbReference type="ARBA" id="ARBA00022679"/>
    </source>
</evidence>
<evidence type="ECO:0000256" key="11">
    <source>
        <dbReference type="ARBA" id="ARBA00048017"/>
    </source>
</evidence>
<keyword evidence="10" id="KW-0539">Nucleus</keyword>
<feature type="region of interest" description="Disordered" evidence="13">
    <location>
        <begin position="122"/>
        <end position="162"/>
    </location>
</feature>
<keyword evidence="6 12" id="KW-0862">Zinc</keyword>
<comment type="catalytic activity">
    <reaction evidence="11">
        <text>L-lysyl-[protein] + acetyl-CoA = N(6)-acetyl-L-lysyl-[protein] + CoA + H(+)</text>
        <dbReference type="Rhea" id="RHEA:45948"/>
        <dbReference type="Rhea" id="RHEA-COMP:9752"/>
        <dbReference type="Rhea" id="RHEA-COMP:10731"/>
        <dbReference type="ChEBI" id="CHEBI:15378"/>
        <dbReference type="ChEBI" id="CHEBI:29969"/>
        <dbReference type="ChEBI" id="CHEBI:57287"/>
        <dbReference type="ChEBI" id="CHEBI:57288"/>
        <dbReference type="ChEBI" id="CHEBI:61930"/>
        <dbReference type="EC" id="2.3.1.48"/>
    </reaction>
</comment>
<dbReference type="OrthoDB" id="899at2759"/>
<dbReference type="GO" id="GO:0031490">
    <property type="term" value="F:chromatin DNA binding"/>
    <property type="evidence" value="ECO:0007669"/>
    <property type="project" value="TreeGrafter"/>
</dbReference>
<evidence type="ECO:0000256" key="4">
    <source>
        <dbReference type="ARBA" id="ARBA00022723"/>
    </source>
</evidence>
<evidence type="ECO:0000256" key="1">
    <source>
        <dbReference type="ARBA" id="ARBA00004123"/>
    </source>
</evidence>
<feature type="zinc finger region" description="TAZ-type" evidence="12">
    <location>
        <begin position="33"/>
        <end position="114"/>
    </location>
</feature>
<dbReference type="GO" id="GO:0008270">
    <property type="term" value="F:zinc ion binding"/>
    <property type="evidence" value="ECO:0007669"/>
    <property type="project" value="UniProtKB-KW"/>
</dbReference>
<organism evidence="15 16">
    <name type="scientific">Desmophyllum pertusum</name>
    <dbReference type="NCBI Taxonomy" id="174260"/>
    <lineage>
        <taxon>Eukaryota</taxon>
        <taxon>Metazoa</taxon>
        <taxon>Cnidaria</taxon>
        <taxon>Anthozoa</taxon>
        <taxon>Hexacorallia</taxon>
        <taxon>Scleractinia</taxon>
        <taxon>Caryophylliina</taxon>
        <taxon>Caryophylliidae</taxon>
        <taxon>Desmophyllum</taxon>
    </lineage>
</organism>
<dbReference type="GO" id="GO:0000123">
    <property type="term" value="C:histone acetyltransferase complex"/>
    <property type="evidence" value="ECO:0007669"/>
    <property type="project" value="TreeGrafter"/>
</dbReference>
<evidence type="ECO:0000256" key="9">
    <source>
        <dbReference type="ARBA" id="ARBA00023163"/>
    </source>
</evidence>
<dbReference type="InterPro" id="IPR035898">
    <property type="entry name" value="TAZ_dom_sf"/>
</dbReference>
<dbReference type="PANTHER" id="PTHR13808">
    <property type="entry name" value="CBP/P300-RELATED"/>
    <property type="match status" value="1"/>
</dbReference>
<evidence type="ECO:0000256" key="7">
    <source>
        <dbReference type="ARBA" id="ARBA00022853"/>
    </source>
</evidence>
<evidence type="ECO:0000256" key="10">
    <source>
        <dbReference type="ARBA" id="ARBA00023242"/>
    </source>
</evidence>
<evidence type="ECO:0000313" key="16">
    <source>
        <dbReference type="Proteomes" id="UP001163046"/>
    </source>
</evidence>
<keyword evidence="5 12" id="KW-0863">Zinc-finger</keyword>
<protein>
    <recommendedName>
        <fullName evidence="2">histone acetyltransferase</fullName>
        <ecNumber evidence="2">2.3.1.48</ecNumber>
    </recommendedName>
</protein>
<dbReference type="EC" id="2.3.1.48" evidence="2"/>
<dbReference type="EMBL" id="MU827319">
    <property type="protein sequence ID" value="KAJ7357664.1"/>
    <property type="molecule type" value="Genomic_DNA"/>
</dbReference>
<dbReference type="PROSITE" id="PS50134">
    <property type="entry name" value="ZF_TAZ"/>
    <property type="match status" value="1"/>
</dbReference>
<keyword evidence="3" id="KW-0808">Transferase</keyword>
<dbReference type="InterPro" id="IPR000197">
    <property type="entry name" value="Znf_TAZ"/>
</dbReference>
<dbReference type="Pfam" id="PF02135">
    <property type="entry name" value="zf-TAZ"/>
    <property type="match status" value="1"/>
</dbReference>
<keyword evidence="9" id="KW-0804">Transcription</keyword>
<accession>A0A9X0CJP3</accession>
<dbReference type="GO" id="GO:0005667">
    <property type="term" value="C:transcription regulator complex"/>
    <property type="evidence" value="ECO:0007669"/>
    <property type="project" value="TreeGrafter"/>
</dbReference>
<comment type="caution">
    <text evidence="15">The sequence shown here is derived from an EMBL/GenBank/DDBJ whole genome shotgun (WGS) entry which is preliminary data.</text>
</comment>
<reference evidence="15" key="1">
    <citation type="submission" date="2023-01" db="EMBL/GenBank/DDBJ databases">
        <title>Genome assembly of the deep-sea coral Lophelia pertusa.</title>
        <authorList>
            <person name="Herrera S."/>
            <person name="Cordes E."/>
        </authorList>
    </citation>
    <scope>NUCLEOTIDE SEQUENCE</scope>
    <source>
        <strain evidence="15">USNM1676648</strain>
        <tissue evidence="15">Polyp</tissue>
    </source>
</reference>
<dbReference type="GO" id="GO:0004402">
    <property type="term" value="F:histone acetyltransferase activity"/>
    <property type="evidence" value="ECO:0007669"/>
    <property type="project" value="InterPro"/>
</dbReference>
<gene>
    <name evidence="15" type="ORF">OS493_023795</name>
</gene>
<evidence type="ECO:0000313" key="15">
    <source>
        <dbReference type="EMBL" id="KAJ7357664.1"/>
    </source>
</evidence>
<dbReference type="Gene3D" id="1.20.1020.10">
    <property type="entry name" value="TAZ domain"/>
    <property type="match status" value="1"/>
</dbReference>
<evidence type="ECO:0000256" key="8">
    <source>
        <dbReference type="ARBA" id="ARBA00023015"/>
    </source>
</evidence>